<dbReference type="PANTHER" id="PTHR45937:SF1">
    <property type="entry name" value="ASPARAGINE SYNTHETASE DOMAIN-CONTAINING PROTEIN 1"/>
    <property type="match status" value="1"/>
</dbReference>
<evidence type="ECO:0000259" key="4">
    <source>
        <dbReference type="Pfam" id="PF00733"/>
    </source>
</evidence>
<accession>A0A7S0S7M8</accession>
<evidence type="ECO:0000256" key="3">
    <source>
        <dbReference type="ARBA" id="ARBA00022962"/>
    </source>
</evidence>
<feature type="domain" description="Asparagine synthetase" evidence="4">
    <location>
        <begin position="37"/>
        <end position="84"/>
    </location>
</feature>
<evidence type="ECO:0000256" key="2">
    <source>
        <dbReference type="ARBA" id="ARBA00022888"/>
    </source>
</evidence>
<dbReference type="InterPro" id="IPR014729">
    <property type="entry name" value="Rossmann-like_a/b/a_fold"/>
</dbReference>
<evidence type="ECO:0000313" key="5">
    <source>
        <dbReference type="EMBL" id="CAD8698947.1"/>
    </source>
</evidence>
<keyword evidence="1" id="KW-0028">Amino-acid biosynthesis</keyword>
<dbReference type="InterPro" id="IPR051857">
    <property type="entry name" value="Asn_synthetase_domain"/>
</dbReference>
<sequence>MARPAAACHLTAAASSAPHSQSATAVKAAAPSHWPTAELGVLFSGGVDSMVVAAIAHRHCPPRQVIDLLTVCFDGGRSPDRAAAIDGLAELRDACPGRLWRLVFVDATLAQVDAVAPHLAAVLHPSDTVMDLNIGAAIWMAARGEGWIDAADLTAHWPAATASHCSTDASSAPRS</sequence>
<dbReference type="GO" id="GO:0004066">
    <property type="term" value="F:asparagine synthase (glutamine-hydrolyzing) activity"/>
    <property type="evidence" value="ECO:0007669"/>
    <property type="project" value="InterPro"/>
</dbReference>
<dbReference type="Gene3D" id="3.40.50.620">
    <property type="entry name" value="HUPs"/>
    <property type="match status" value="1"/>
</dbReference>
<evidence type="ECO:0000256" key="1">
    <source>
        <dbReference type="ARBA" id="ARBA00022605"/>
    </source>
</evidence>
<keyword evidence="3" id="KW-0315">Glutamine amidotransferase</keyword>
<organism evidence="5">
    <name type="scientific">Mantoniella antarctica</name>
    <dbReference type="NCBI Taxonomy" id="81844"/>
    <lineage>
        <taxon>Eukaryota</taxon>
        <taxon>Viridiplantae</taxon>
        <taxon>Chlorophyta</taxon>
        <taxon>Mamiellophyceae</taxon>
        <taxon>Mamiellales</taxon>
        <taxon>Mamiellaceae</taxon>
        <taxon>Mantoniella</taxon>
    </lineage>
</organism>
<keyword evidence="2" id="KW-0061">Asparagine biosynthesis</keyword>
<dbReference type="CDD" id="cd01991">
    <property type="entry name" value="Asn_synthase_B_C"/>
    <property type="match status" value="1"/>
</dbReference>
<protein>
    <recommendedName>
        <fullName evidence="4">Asparagine synthetase domain-containing protein</fullName>
    </recommendedName>
</protein>
<dbReference type="Pfam" id="PF00733">
    <property type="entry name" value="Asn_synthase"/>
    <property type="match status" value="1"/>
</dbReference>
<dbReference type="PANTHER" id="PTHR45937">
    <property type="entry name" value="ASPARAGINE SYNTHETASE DOMAIN-CONTAINING PROTEIN 1"/>
    <property type="match status" value="1"/>
</dbReference>
<dbReference type="AlphaFoldDB" id="A0A7S0S7M8"/>
<name>A0A7S0S7M8_9CHLO</name>
<reference evidence="5" key="1">
    <citation type="submission" date="2021-01" db="EMBL/GenBank/DDBJ databases">
        <authorList>
            <person name="Corre E."/>
            <person name="Pelletier E."/>
            <person name="Niang G."/>
            <person name="Scheremetjew M."/>
            <person name="Finn R."/>
            <person name="Kale V."/>
            <person name="Holt S."/>
            <person name="Cochrane G."/>
            <person name="Meng A."/>
            <person name="Brown T."/>
            <person name="Cohen L."/>
        </authorList>
    </citation>
    <scope>NUCLEOTIDE SEQUENCE</scope>
    <source>
        <strain evidence="5">SL-175</strain>
    </source>
</reference>
<dbReference type="SUPFAM" id="SSF52402">
    <property type="entry name" value="Adenine nucleotide alpha hydrolases-like"/>
    <property type="match status" value="1"/>
</dbReference>
<gene>
    <name evidence="5" type="ORF">MANT1106_LOCUS1628</name>
</gene>
<dbReference type="EMBL" id="HBFC01003072">
    <property type="protein sequence ID" value="CAD8698947.1"/>
    <property type="molecule type" value="Transcribed_RNA"/>
</dbReference>
<dbReference type="GO" id="GO:0006529">
    <property type="term" value="P:asparagine biosynthetic process"/>
    <property type="evidence" value="ECO:0007669"/>
    <property type="project" value="UniProtKB-KW"/>
</dbReference>
<dbReference type="InterPro" id="IPR001962">
    <property type="entry name" value="Asn_synthase"/>
</dbReference>
<proteinExistence type="predicted"/>